<feature type="domain" description="Tail sheath protein C-terminal" evidence="3">
    <location>
        <begin position="450"/>
        <end position="546"/>
    </location>
</feature>
<comment type="similarity">
    <text evidence="1">Belongs to the myoviridae tail sheath protein family.</text>
</comment>
<organism evidence="4 5">
    <name type="scientific">Cellulomonas soli</name>
    <dbReference type="NCBI Taxonomy" id="931535"/>
    <lineage>
        <taxon>Bacteria</taxon>
        <taxon>Bacillati</taxon>
        <taxon>Actinomycetota</taxon>
        <taxon>Actinomycetes</taxon>
        <taxon>Micrococcales</taxon>
        <taxon>Cellulomonadaceae</taxon>
        <taxon>Cellulomonas</taxon>
    </lineage>
</organism>
<dbReference type="Pfam" id="PF17482">
    <property type="entry name" value="Phage_sheath_1C"/>
    <property type="match status" value="1"/>
</dbReference>
<reference evidence="4 5" key="1">
    <citation type="submission" date="2019-07" db="EMBL/GenBank/DDBJ databases">
        <title>Whole genome shotgun sequence of Cellulomonas soli NBRC 109434.</title>
        <authorList>
            <person name="Hosoyama A."/>
            <person name="Uohara A."/>
            <person name="Ohji S."/>
            <person name="Ichikawa N."/>
        </authorList>
    </citation>
    <scope>NUCLEOTIDE SEQUENCE [LARGE SCALE GENOMIC DNA]</scope>
    <source>
        <strain evidence="4 5">NBRC 109434</strain>
    </source>
</reference>
<dbReference type="OrthoDB" id="5510653at2"/>
<protein>
    <recommendedName>
        <fullName evidence="6">Tail protein</fullName>
    </recommendedName>
</protein>
<dbReference type="AlphaFoldDB" id="A0A512PHM9"/>
<gene>
    <name evidence="4" type="ORF">CSO01_34150</name>
</gene>
<dbReference type="InterPro" id="IPR020287">
    <property type="entry name" value="Tail_sheath_C"/>
</dbReference>
<dbReference type="PANTHER" id="PTHR35861">
    <property type="match status" value="1"/>
</dbReference>
<feature type="domain" description="Tail sheath protein subtilisin-like" evidence="2">
    <location>
        <begin position="281"/>
        <end position="448"/>
    </location>
</feature>
<dbReference type="EMBL" id="BKAL01000015">
    <property type="protein sequence ID" value="GEP70700.1"/>
    <property type="molecule type" value="Genomic_DNA"/>
</dbReference>
<evidence type="ECO:0008006" key="6">
    <source>
        <dbReference type="Google" id="ProtNLM"/>
    </source>
</evidence>
<evidence type="ECO:0000256" key="1">
    <source>
        <dbReference type="ARBA" id="ARBA00008005"/>
    </source>
</evidence>
<evidence type="ECO:0000259" key="2">
    <source>
        <dbReference type="Pfam" id="PF04984"/>
    </source>
</evidence>
<dbReference type="PANTHER" id="PTHR35861:SF1">
    <property type="entry name" value="PHAGE TAIL SHEATH PROTEIN"/>
    <property type="match status" value="1"/>
</dbReference>
<evidence type="ECO:0000259" key="3">
    <source>
        <dbReference type="Pfam" id="PF17482"/>
    </source>
</evidence>
<dbReference type="Pfam" id="PF04984">
    <property type="entry name" value="Phage_sheath_1"/>
    <property type="match status" value="1"/>
</dbReference>
<proteinExistence type="inferred from homology"/>
<evidence type="ECO:0000313" key="5">
    <source>
        <dbReference type="Proteomes" id="UP000321798"/>
    </source>
</evidence>
<dbReference type="InterPro" id="IPR052042">
    <property type="entry name" value="Tail_sheath_structural"/>
</dbReference>
<evidence type="ECO:0000313" key="4">
    <source>
        <dbReference type="EMBL" id="GEP70700.1"/>
    </source>
</evidence>
<name>A0A512PHM9_9CELL</name>
<dbReference type="RefSeq" id="WP_146954473.1">
    <property type="nucleotide sequence ID" value="NZ_BAABBJ010000012.1"/>
</dbReference>
<keyword evidence="5" id="KW-1185">Reference proteome</keyword>
<dbReference type="Proteomes" id="UP000321798">
    <property type="component" value="Unassembled WGS sequence"/>
</dbReference>
<dbReference type="InterPro" id="IPR035089">
    <property type="entry name" value="Phage_sheath_subtilisin"/>
</dbReference>
<accession>A0A512PHM9</accession>
<sequence length="548" mass="55930">MTEQVLPGVLIEVRPEALIVPGAITVGNLGVVGTAAKGPVGTPRLLGSYADAVSTFGTYDRWVDGASGELTLVRALEQAYRFGATTVWAVRIADGNAAPAAVDLASAGGPCVTVEALTPGTSGNQLTVAVSTADANALVRGEPVAAGVLAHFPVVPSAVNRIVVRPSGGGADLVPGIVYDAAPGPTQVGITTADGTLTFGTAPGGTDDVLATYTVAKSAAVKVTVKQGVAAEETYSVVSGDDLVADLAAGSALVRGLALANAAQVPSAPLPTTPLTGGDNGAAGAGYETGLEALLEVDAHIVVAAGQDQSFGDELAAHAAVASGDANKRERIALVGTAAAANRPAFVTAASAHTLASDRLVLVGPGIKAADRSQQPPADVVLPGAYAAAAVAGLLSSQDPHISLTNKVLPVAGLEHDFSNAELAQLVLSRLLVLENRQGFRIVKGITTSTNTAWTQITTRRIVDYTKYGVRSAATPYIGLLNNERVRSALRATINGFLTTMVLDEMLVSYELDVHASRQDEIAGRALVDLVIRPTFSIDFIKVTMFLE</sequence>
<comment type="caution">
    <text evidence="4">The sequence shown here is derived from an EMBL/GenBank/DDBJ whole genome shotgun (WGS) entry which is preliminary data.</text>
</comment>